<dbReference type="Proteomes" id="UP000502377">
    <property type="component" value="Chromosome"/>
</dbReference>
<keyword evidence="1" id="KW-1133">Transmembrane helix</keyword>
<feature type="transmembrane region" description="Helical" evidence="1">
    <location>
        <begin position="197"/>
        <end position="217"/>
    </location>
</feature>
<proteinExistence type="predicted"/>
<evidence type="ECO:0000313" key="3">
    <source>
        <dbReference type="Proteomes" id="UP000502377"/>
    </source>
</evidence>
<feature type="transmembrane region" description="Helical" evidence="1">
    <location>
        <begin position="55"/>
        <end position="75"/>
    </location>
</feature>
<dbReference type="RefSeq" id="WP_171992719.1">
    <property type="nucleotide sequence ID" value="NZ_CP012543.1"/>
</dbReference>
<evidence type="ECO:0000313" key="2">
    <source>
        <dbReference type="EMBL" id="QCD47514.1"/>
    </source>
</evidence>
<accession>A0A6G5QPJ7</accession>
<feature type="transmembrane region" description="Helical" evidence="1">
    <location>
        <begin position="12"/>
        <end position="35"/>
    </location>
</feature>
<keyword evidence="1" id="KW-0472">Membrane</keyword>
<name>A0A6G5QPJ7_CAMRE</name>
<dbReference type="EMBL" id="CP012543">
    <property type="protein sequence ID" value="QCD47514.1"/>
    <property type="molecule type" value="Genomic_DNA"/>
</dbReference>
<protein>
    <submittedName>
        <fullName evidence="2">Putative membrane protein</fullName>
    </submittedName>
</protein>
<organism evidence="2 3">
    <name type="scientific">Campylobacter rectus</name>
    <name type="common">Wolinella recta</name>
    <dbReference type="NCBI Taxonomy" id="203"/>
    <lineage>
        <taxon>Bacteria</taxon>
        <taxon>Pseudomonadati</taxon>
        <taxon>Campylobacterota</taxon>
        <taxon>Epsilonproteobacteria</taxon>
        <taxon>Campylobacterales</taxon>
        <taxon>Campylobacteraceae</taxon>
        <taxon>Campylobacter</taxon>
    </lineage>
</organism>
<evidence type="ECO:0000256" key="1">
    <source>
        <dbReference type="SAM" id="Phobius"/>
    </source>
</evidence>
<feature type="transmembrane region" description="Helical" evidence="1">
    <location>
        <begin position="139"/>
        <end position="158"/>
    </location>
</feature>
<dbReference type="AlphaFoldDB" id="A0A6G5QPJ7"/>
<gene>
    <name evidence="2" type="ORF">CRECT_1894</name>
</gene>
<feature type="transmembrane region" description="Helical" evidence="1">
    <location>
        <begin position="96"/>
        <end position="119"/>
    </location>
</feature>
<keyword evidence="1" id="KW-0812">Transmembrane</keyword>
<reference evidence="2 3" key="1">
    <citation type="submission" date="2016-07" db="EMBL/GenBank/DDBJ databases">
        <title>Comparative genomics of the Campylobacter concisus group.</title>
        <authorList>
            <person name="Miller W.G."/>
            <person name="Yee E."/>
            <person name="Chapman M.H."/>
            <person name="Huynh S."/>
            <person name="Bono J.L."/>
            <person name="On S.L.W."/>
            <person name="StLeger J."/>
            <person name="Foster G."/>
            <person name="Parker C.T."/>
        </authorList>
    </citation>
    <scope>NUCLEOTIDE SEQUENCE [LARGE SCALE GENOMIC DNA]</scope>
    <source>
        <strain evidence="2 3">ATCC 33238</strain>
    </source>
</reference>
<feature type="transmembrane region" description="Helical" evidence="1">
    <location>
        <begin position="165"/>
        <end position="182"/>
    </location>
</feature>
<sequence length="226" mass="26054">MIRKEFYKFKEIYLLFALLICAFLIYFGVKLRAILSQMGGVETNLIFLFQKGFSFYHITDLNLVFAVSIAVFVFLRERINARLRLSLHFPRSTWVNIFYIVFIGFCFVVALYIVEILIFNLIVSNVYAGEIIGVLNCSLLQNFAFGLVLYLFCAGLIIEPVKKRVAVNFIVMAACIYLYYEINPDIYALLSFYANDFGLFYIILAGIYAANSTAIAFDNYKKGYIR</sequence>
<dbReference type="KEGG" id="crx:CRECT_1894"/>